<keyword evidence="2" id="KW-1185">Reference proteome</keyword>
<dbReference type="SUPFAM" id="SSF53335">
    <property type="entry name" value="S-adenosyl-L-methionine-dependent methyltransferases"/>
    <property type="match status" value="1"/>
</dbReference>
<name>A0ABP0RZL4_9DINO</name>
<dbReference type="InterPro" id="IPR029063">
    <property type="entry name" value="SAM-dependent_MTases_sf"/>
</dbReference>
<reference evidence="1 2" key="1">
    <citation type="submission" date="2024-02" db="EMBL/GenBank/DDBJ databases">
        <authorList>
            <person name="Chen Y."/>
            <person name="Shah S."/>
            <person name="Dougan E. K."/>
            <person name="Thang M."/>
            <person name="Chan C."/>
        </authorList>
    </citation>
    <scope>NUCLEOTIDE SEQUENCE [LARGE SCALE GENOMIC DNA]</scope>
</reference>
<dbReference type="EMBL" id="CAXAMN010026750">
    <property type="protein sequence ID" value="CAK9105532.1"/>
    <property type="molecule type" value="Genomic_DNA"/>
</dbReference>
<sequence>MALRLEAIAKVESRQFWNGFWMLLVCGLNEVDMCAAMVGRASEHMDVTTQENLLEFFPPQSPDAVVLCNVIEPYSPEARRLLFSHIMEFLSLKGRLIVVIAIGQAGLGTEFESVLDLVFPTASQLQADELEVMPQPNFEAEAAAACRKRFRRREKGQLSHSYTRRSWWQLALKLHCQSLSGSTETRMLNMRNGVRSQFWWAQNPVQLAE</sequence>
<proteinExistence type="predicted"/>
<organism evidence="1 2">
    <name type="scientific">Durusdinium trenchii</name>
    <dbReference type="NCBI Taxonomy" id="1381693"/>
    <lineage>
        <taxon>Eukaryota</taxon>
        <taxon>Sar</taxon>
        <taxon>Alveolata</taxon>
        <taxon>Dinophyceae</taxon>
        <taxon>Suessiales</taxon>
        <taxon>Symbiodiniaceae</taxon>
        <taxon>Durusdinium</taxon>
    </lineage>
</organism>
<gene>
    <name evidence="1" type="ORF">CCMP2556_LOCUS49384</name>
</gene>
<evidence type="ECO:0000313" key="1">
    <source>
        <dbReference type="EMBL" id="CAK9105532.1"/>
    </source>
</evidence>
<protein>
    <submittedName>
        <fullName evidence="1">Uncharacterized protein</fullName>
    </submittedName>
</protein>
<comment type="caution">
    <text evidence="1">The sequence shown here is derived from an EMBL/GenBank/DDBJ whole genome shotgun (WGS) entry which is preliminary data.</text>
</comment>
<dbReference type="Proteomes" id="UP001642484">
    <property type="component" value="Unassembled WGS sequence"/>
</dbReference>
<accession>A0ABP0RZL4</accession>
<dbReference type="Gene3D" id="3.40.50.150">
    <property type="entry name" value="Vaccinia Virus protein VP39"/>
    <property type="match status" value="1"/>
</dbReference>
<evidence type="ECO:0000313" key="2">
    <source>
        <dbReference type="Proteomes" id="UP001642484"/>
    </source>
</evidence>